<name>A8NCP7_COPC7</name>
<keyword evidence="2" id="KW-1185">Reference proteome</keyword>
<dbReference type="EMBL" id="AACS02000009">
    <property type="protein sequence ID" value="EAU89340.1"/>
    <property type="molecule type" value="Genomic_DNA"/>
</dbReference>
<reference evidence="1 2" key="1">
    <citation type="journal article" date="2010" name="Proc. Natl. Acad. Sci. U.S.A.">
        <title>Insights into evolution of multicellular fungi from the assembled chromosomes of the mushroom Coprinopsis cinerea (Coprinus cinereus).</title>
        <authorList>
            <person name="Stajich J.E."/>
            <person name="Wilke S.K."/>
            <person name="Ahren D."/>
            <person name="Au C.H."/>
            <person name="Birren B.W."/>
            <person name="Borodovsky M."/>
            <person name="Burns C."/>
            <person name="Canback B."/>
            <person name="Casselton L.A."/>
            <person name="Cheng C.K."/>
            <person name="Deng J."/>
            <person name="Dietrich F.S."/>
            <person name="Fargo D.C."/>
            <person name="Farman M.L."/>
            <person name="Gathman A.C."/>
            <person name="Goldberg J."/>
            <person name="Guigo R."/>
            <person name="Hoegger P.J."/>
            <person name="Hooker J.B."/>
            <person name="Huggins A."/>
            <person name="James T.Y."/>
            <person name="Kamada T."/>
            <person name="Kilaru S."/>
            <person name="Kodira C."/>
            <person name="Kues U."/>
            <person name="Kupfer D."/>
            <person name="Kwan H.S."/>
            <person name="Lomsadze A."/>
            <person name="Li W."/>
            <person name="Lilly W.W."/>
            <person name="Ma L.J."/>
            <person name="Mackey A.J."/>
            <person name="Manning G."/>
            <person name="Martin F."/>
            <person name="Muraguchi H."/>
            <person name="Natvig D.O."/>
            <person name="Palmerini H."/>
            <person name="Ramesh M.A."/>
            <person name="Rehmeyer C.J."/>
            <person name="Roe B.A."/>
            <person name="Shenoy N."/>
            <person name="Stanke M."/>
            <person name="Ter-Hovhannisyan V."/>
            <person name="Tunlid A."/>
            <person name="Velagapudi R."/>
            <person name="Vision T.J."/>
            <person name="Zeng Q."/>
            <person name="Zolan M.E."/>
            <person name="Pukkila P.J."/>
        </authorList>
    </citation>
    <scope>NUCLEOTIDE SEQUENCE [LARGE SCALE GENOMIC DNA]</scope>
    <source>
        <strain evidence="2">Okayama-7 / 130 / ATCC MYA-4618 / FGSC 9003</strain>
    </source>
</reference>
<proteinExistence type="predicted"/>
<dbReference type="KEGG" id="cci:CC1G_03605"/>
<comment type="caution">
    <text evidence="1">The sequence shown here is derived from an EMBL/GenBank/DDBJ whole genome shotgun (WGS) entry which is preliminary data.</text>
</comment>
<dbReference type="InParanoid" id="A8NCP7"/>
<organism evidence="1 2">
    <name type="scientific">Coprinopsis cinerea (strain Okayama-7 / 130 / ATCC MYA-4618 / FGSC 9003)</name>
    <name type="common">Inky cap fungus</name>
    <name type="synonym">Hormographiella aspergillata</name>
    <dbReference type="NCBI Taxonomy" id="240176"/>
    <lineage>
        <taxon>Eukaryota</taxon>
        <taxon>Fungi</taxon>
        <taxon>Dikarya</taxon>
        <taxon>Basidiomycota</taxon>
        <taxon>Agaricomycotina</taxon>
        <taxon>Agaricomycetes</taxon>
        <taxon>Agaricomycetidae</taxon>
        <taxon>Agaricales</taxon>
        <taxon>Agaricineae</taxon>
        <taxon>Psathyrellaceae</taxon>
        <taxon>Coprinopsis</taxon>
    </lineage>
</organism>
<protein>
    <submittedName>
        <fullName evidence="1">Uncharacterized protein</fullName>
    </submittedName>
</protein>
<dbReference type="AlphaFoldDB" id="A8NCP7"/>
<dbReference type="InterPro" id="IPR032675">
    <property type="entry name" value="LRR_dom_sf"/>
</dbReference>
<dbReference type="Gene3D" id="3.80.10.10">
    <property type="entry name" value="Ribonuclease Inhibitor"/>
    <property type="match status" value="1"/>
</dbReference>
<accession>A8NCP7</accession>
<dbReference type="SUPFAM" id="SSF52047">
    <property type="entry name" value="RNI-like"/>
    <property type="match status" value="1"/>
</dbReference>
<sequence>MASETSFSESKFPRYKIVPLPYPKGKQALEALIARSSASLSTLEKRKKWLLQELESVKVDINLVNSDITNLRYATKTTLIQEFPVELLSRIFTMACEGQTLALCGAKGNKRHRTATAVVLSKVCKQWNAIAKRCPLLWNKVGISCIERSLGSRSRRDPFLDVVRTTLQRSNPVPLYLGFYNNVQRDIEDLIWLKFWTTILEFRHRFATFHLDRTELGPIGSIDTSPLPNQALQLTNVKTVSSPPNLLPVVPLNALTHLTIFVSDSYDMSPESLVTILRSAPLLEVLRLNFGEHGLQESESKLPPVDLPRLRVLELQHWFIDAYDGTLLPLLSTPSLERLDIVDAWNSPAPDSDDNLFSFISPKRVPNLREFRVGYGNPIYLGRVEGVGDELEYFAYIKSSDHRQWKRWTEKMFTFYDSDGDFEEFEHHSIRHHRIWGQGWSVFTEVKRPAKEYGRDEWGEVCFVEDQIGEIVSNDPRKRDVIPLNTGWGNLKTEELANLEDWFEVMCHKHLRKVERTLALAL</sequence>
<dbReference type="OrthoDB" id="3000694at2759"/>
<dbReference type="VEuPathDB" id="FungiDB:CC1G_03605"/>
<dbReference type="RefSeq" id="XP_001832591.1">
    <property type="nucleotide sequence ID" value="XM_001832539.1"/>
</dbReference>
<dbReference type="Proteomes" id="UP000001861">
    <property type="component" value="Unassembled WGS sequence"/>
</dbReference>
<evidence type="ECO:0000313" key="2">
    <source>
        <dbReference type="Proteomes" id="UP000001861"/>
    </source>
</evidence>
<gene>
    <name evidence="1" type="ORF">CC1G_03605</name>
</gene>
<dbReference type="Gene3D" id="1.20.1280.50">
    <property type="match status" value="1"/>
</dbReference>
<dbReference type="GeneID" id="6009079"/>
<evidence type="ECO:0000313" key="1">
    <source>
        <dbReference type="EMBL" id="EAU89340.1"/>
    </source>
</evidence>